<dbReference type="PROSITE" id="PS51379">
    <property type="entry name" value="4FE4S_FER_2"/>
    <property type="match status" value="2"/>
</dbReference>
<feature type="transmembrane region" description="Helical" evidence="7">
    <location>
        <begin position="200"/>
        <end position="221"/>
    </location>
</feature>
<keyword evidence="5" id="KW-0408">Iron</keyword>
<dbReference type="Pfam" id="PF13237">
    <property type="entry name" value="Fer4_10"/>
    <property type="match status" value="1"/>
</dbReference>
<dbReference type="Gene3D" id="3.30.70.3270">
    <property type="match status" value="1"/>
</dbReference>
<keyword evidence="3" id="KW-0479">Metal-binding</keyword>
<comment type="caution">
    <text evidence="9">The sequence shown here is derived from an EMBL/GenBank/DDBJ whole genome shotgun (WGS) entry which is preliminary data.</text>
</comment>
<dbReference type="AlphaFoldDB" id="A0A369BT40"/>
<accession>A0A369BT40</accession>
<evidence type="ECO:0000313" key="10">
    <source>
        <dbReference type="Proteomes" id="UP000252707"/>
    </source>
</evidence>
<evidence type="ECO:0000259" key="8">
    <source>
        <dbReference type="PROSITE" id="PS51379"/>
    </source>
</evidence>
<dbReference type="GO" id="GO:0046872">
    <property type="term" value="F:metal ion binding"/>
    <property type="evidence" value="ECO:0007669"/>
    <property type="project" value="UniProtKB-KW"/>
</dbReference>
<evidence type="ECO:0000256" key="3">
    <source>
        <dbReference type="ARBA" id="ARBA00022723"/>
    </source>
</evidence>
<feature type="transmembrane region" description="Helical" evidence="7">
    <location>
        <begin position="12"/>
        <end position="34"/>
    </location>
</feature>
<keyword evidence="2" id="KW-0004">4Fe-4S</keyword>
<evidence type="ECO:0000256" key="4">
    <source>
        <dbReference type="ARBA" id="ARBA00022982"/>
    </source>
</evidence>
<feature type="transmembrane region" description="Helical" evidence="7">
    <location>
        <begin position="146"/>
        <end position="164"/>
    </location>
</feature>
<dbReference type="PROSITE" id="PS00198">
    <property type="entry name" value="4FE4S_FER_1"/>
    <property type="match status" value="1"/>
</dbReference>
<keyword evidence="7" id="KW-0472">Membrane</keyword>
<dbReference type="InterPro" id="IPR017900">
    <property type="entry name" value="4Fe4S_Fe_S_CS"/>
</dbReference>
<reference evidence="9 10" key="1">
    <citation type="submission" date="2018-07" db="EMBL/GenBank/DDBJ databases">
        <title>Genomic Encyclopedia of Type Strains, Phase IV (KMG-IV): sequencing the most valuable type-strain genomes for metagenomic binning, comparative biology and taxonomic classification.</title>
        <authorList>
            <person name="Goeker M."/>
        </authorList>
    </citation>
    <scope>NUCLEOTIDE SEQUENCE [LARGE SCALE GENOMIC DNA]</scope>
    <source>
        <strain evidence="9 10">DSM 26407</strain>
    </source>
</reference>
<evidence type="ECO:0000256" key="5">
    <source>
        <dbReference type="ARBA" id="ARBA00023004"/>
    </source>
</evidence>
<dbReference type="EMBL" id="QPJY01000016">
    <property type="protein sequence ID" value="RCX24723.1"/>
    <property type="molecule type" value="Genomic_DNA"/>
</dbReference>
<organism evidence="9 10">
    <name type="scientific">Thioalbus denitrificans</name>
    <dbReference type="NCBI Taxonomy" id="547122"/>
    <lineage>
        <taxon>Bacteria</taxon>
        <taxon>Pseudomonadati</taxon>
        <taxon>Pseudomonadota</taxon>
        <taxon>Gammaproteobacteria</taxon>
        <taxon>Chromatiales</taxon>
        <taxon>Ectothiorhodospiraceae</taxon>
        <taxon>Thioalbus</taxon>
    </lineage>
</organism>
<evidence type="ECO:0000256" key="2">
    <source>
        <dbReference type="ARBA" id="ARBA00022485"/>
    </source>
</evidence>
<feature type="domain" description="4Fe-4S ferredoxin-type" evidence="8">
    <location>
        <begin position="246"/>
        <end position="276"/>
    </location>
</feature>
<proteinExistence type="predicted"/>
<dbReference type="GO" id="GO:0051539">
    <property type="term" value="F:4 iron, 4 sulfur cluster binding"/>
    <property type="evidence" value="ECO:0007669"/>
    <property type="project" value="UniProtKB-KW"/>
</dbReference>
<dbReference type="PANTHER" id="PTHR30176">
    <property type="entry name" value="FERREDOXIN-TYPE PROTEIN NAPH"/>
    <property type="match status" value="1"/>
</dbReference>
<dbReference type="InterPro" id="IPR017896">
    <property type="entry name" value="4Fe4S_Fe-S-bd"/>
</dbReference>
<protein>
    <submittedName>
        <fullName evidence="9">4Fe-4S binding protein</fullName>
    </submittedName>
</protein>
<dbReference type="InterPro" id="IPR051684">
    <property type="entry name" value="Electron_Trans/Redox"/>
</dbReference>
<keyword evidence="4" id="KW-0249">Electron transport</keyword>
<keyword evidence="6" id="KW-0411">Iron-sulfur</keyword>
<keyword evidence="7" id="KW-0812">Transmembrane</keyword>
<dbReference type="Pfam" id="PF12801">
    <property type="entry name" value="Fer4_5"/>
    <property type="match status" value="2"/>
</dbReference>
<dbReference type="GO" id="GO:0005886">
    <property type="term" value="C:plasma membrane"/>
    <property type="evidence" value="ECO:0007669"/>
    <property type="project" value="TreeGrafter"/>
</dbReference>
<dbReference type="OrthoDB" id="9806398at2"/>
<keyword evidence="10" id="KW-1185">Reference proteome</keyword>
<keyword evidence="7" id="KW-1133">Transmembrane helix</keyword>
<sequence>MNPLTNLSVIRRLVQVAAFAFLVYGSVVVGYYTADKLSVAFPALTCAYDMRSADYCTLIPFQHQMAHRVGESISNGTSLLMGLLPVVTTLGTFLLLFVLLNKAFCGWICPLGFFQELLGVIGQKLGLQQRESLAPGIVDRLRPVKWLMLGVLVFSLPLLSGLGFASHDLVGAYCAICPSRIMTTLAVGDTSQLYFDSANPTVMVLSVSADFLFGAMVALGLTTRQPFCRICPLLALHAAFRKVGLARLVKNPSPRCGKCGLCAKACPMDIREIHTTEKQGDITFADCTLCGRCVEFCPDQDVLQLKYATFPVFSASPRYFKQRKQAQKRWESWTLRGWWSRRRSPATERA</sequence>
<dbReference type="PANTHER" id="PTHR30176:SF3">
    <property type="entry name" value="FERREDOXIN-TYPE PROTEIN NAPH"/>
    <property type="match status" value="1"/>
</dbReference>
<evidence type="ECO:0000256" key="1">
    <source>
        <dbReference type="ARBA" id="ARBA00022448"/>
    </source>
</evidence>
<gene>
    <name evidence="9" type="ORF">DFQ59_1168</name>
</gene>
<feature type="transmembrane region" description="Helical" evidence="7">
    <location>
        <begin position="79"/>
        <end position="100"/>
    </location>
</feature>
<evidence type="ECO:0000256" key="6">
    <source>
        <dbReference type="ARBA" id="ARBA00023014"/>
    </source>
</evidence>
<name>A0A369BT40_9GAMM</name>
<evidence type="ECO:0000313" key="9">
    <source>
        <dbReference type="EMBL" id="RCX24723.1"/>
    </source>
</evidence>
<keyword evidence="1" id="KW-0813">Transport</keyword>
<evidence type="ECO:0000256" key="7">
    <source>
        <dbReference type="SAM" id="Phobius"/>
    </source>
</evidence>
<feature type="domain" description="4Fe-4S ferredoxin-type" evidence="8">
    <location>
        <begin position="278"/>
        <end position="308"/>
    </location>
</feature>
<dbReference type="Proteomes" id="UP000252707">
    <property type="component" value="Unassembled WGS sequence"/>
</dbReference>
<dbReference type="SUPFAM" id="SSF54862">
    <property type="entry name" value="4Fe-4S ferredoxins"/>
    <property type="match status" value="1"/>
</dbReference>
<dbReference type="RefSeq" id="WP_114281178.1">
    <property type="nucleotide sequence ID" value="NZ_QPJY01000016.1"/>
</dbReference>